<evidence type="ECO:0000313" key="1">
    <source>
        <dbReference type="Proteomes" id="UP000025227"/>
    </source>
</evidence>
<name>A0A7I4YCL4_HAECO</name>
<dbReference type="OrthoDB" id="10428568at2759"/>
<sequence length="143" mass="16915">MAICTFNASEACIEDLMMQARKIKRCGSTPPLTIFVAYAPTSSYEDEELESFHVDLERLYREEHTFFKSWWGESYEVQERKTQDLHQLRPRRFPSSKWEDSVIDNIDEEYNRLVVHLHDSATKAESLQVVKRRLSSKTLELIR</sequence>
<evidence type="ECO:0000313" key="2">
    <source>
        <dbReference type="WBParaSite" id="HCON_00082020-00001"/>
    </source>
</evidence>
<dbReference type="WBParaSite" id="HCON_00082020-00001">
    <property type="protein sequence ID" value="HCON_00082020-00001"/>
    <property type="gene ID" value="HCON_00082020"/>
</dbReference>
<reference evidence="2" key="1">
    <citation type="submission" date="2020-12" db="UniProtKB">
        <authorList>
            <consortium name="WormBaseParasite"/>
        </authorList>
    </citation>
    <scope>IDENTIFICATION</scope>
    <source>
        <strain evidence="2">MHco3</strain>
    </source>
</reference>
<keyword evidence="1" id="KW-1185">Reference proteome</keyword>
<protein>
    <submittedName>
        <fullName evidence="2">TIR domain-containing protein</fullName>
    </submittedName>
</protein>
<dbReference type="Proteomes" id="UP000025227">
    <property type="component" value="Unplaced"/>
</dbReference>
<organism evidence="1 2">
    <name type="scientific">Haemonchus contortus</name>
    <name type="common">Barber pole worm</name>
    <dbReference type="NCBI Taxonomy" id="6289"/>
    <lineage>
        <taxon>Eukaryota</taxon>
        <taxon>Metazoa</taxon>
        <taxon>Ecdysozoa</taxon>
        <taxon>Nematoda</taxon>
        <taxon>Chromadorea</taxon>
        <taxon>Rhabditida</taxon>
        <taxon>Rhabditina</taxon>
        <taxon>Rhabditomorpha</taxon>
        <taxon>Strongyloidea</taxon>
        <taxon>Trichostrongylidae</taxon>
        <taxon>Haemonchus</taxon>
    </lineage>
</organism>
<accession>A0A7I4YCL4</accession>
<proteinExistence type="predicted"/>
<dbReference type="AlphaFoldDB" id="A0A7I4YCL4"/>